<comment type="caution">
    <text evidence="1">The sequence shown here is derived from an EMBL/GenBank/DDBJ whole genome shotgun (WGS) entry which is preliminary data.</text>
</comment>
<dbReference type="EMBL" id="MLQQ01000021">
    <property type="protein sequence ID" value="OIJ12314.1"/>
    <property type="molecule type" value="Genomic_DNA"/>
</dbReference>
<dbReference type="AlphaFoldDB" id="A0A1S2LJ20"/>
<name>A0A1S2LJ20_9BACI</name>
<proteinExistence type="predicted"/>
<organism evidence="1 2">
    <name type="scientific">Anaerobacillus arseniciselenatis</name>
    <dbReference type="NCBI Taxonomy" id="85682"/>
    <lineage>
        <taxon>Bacteria</taxon>
        <taxon>Bacillati</taxon>
        <taxon>Bacillota</taxon>
        <taxon>Bacilli</taxon>
        <taxon>Bacillales</taxon>
        <taxon>Bacillaceae</taxon>
        <taxon>Anaerobacillus</taxon>
    </lineage>
</organism>
<keyword evidence="2" id="KW-1185">Reference proteome</keyword>
<dbReference type="Proteomes" id="UP000180098">
    <property type="component" value="Unassembled WGS sequence"/>
</dbReference>
<protein>
    <submittedName>
        <fullName evidence="1">Uncharacterized protein</fullName>
    </submittedName>
</protein>
<reference evidence="1 2" key="1">
    <citation type="submission" date="2016-10" db="EMBL/GenBank/DDBJ databases">
        <title>Draft genome sequences of four alkaliphilic bacteria belonging to the Anaerobacillus genus.</title>
        <authorList>
            <person name="Bassil N.M."/>
            <person name="Lloyd J.R."/>
        </authorList>
    </citation>
    <scope>NUCLEOTIDE SEQUENCE [LARGE SCALE GENOMIC DNA]</scope>
    <source>
        <strain evidence="1 2">DSM 15340</strain>
    </source>
</reference>
<gene>
    <name evidence="1" type="ORF">BKP35_10955</name>
</gene>
<evidence type="ECO:0000313" key="1">
    <source>
        <dbReference type="EMBL" id="OIJ12314.1"/>
    </source>
</evidence>
<evidence type="ECO:0000313" key="2">
    <source>
        <dbReference type="Proteomes" id="UP000180098"/>
    </source>
</evidence>
<accession>A0A1S2LJ20</accession>
<sequence>MKMPYKLPNSWKTFCFTYWIKFKIQWYTFWRNWHHVKYFYYNSSRHLLKTRKYNRKLRSVKKIMVQ</sequence>